<dbReference type="AlphaFoldDB" id="A0A420U1U3"/>
<organism evidence="1 2">
    <name type="scientific">Gibberella intermedia</name>
    <name type="common">Bulb rot disease fungus</name>
    <name type="synonym">Fusarium proliferatum</name>
    <dbReference type="NCBI Taxonomy" id="948311"/>
    <lineage>
        <taxon>Eukaryota</taxon>
        <taxon>Fungi</taxon>
        <taxon>Dikarya</taxon>
        <taxon>Ascomycota</taxon>
        <taxon>Pezizomycotina</taxon>
        <taxon>Sordariomycetes</taxon>
        <taxon>Hypocreomycetidae</taxon>
        <taxon>Hypocreales</taxon>
        <taxon>Nectriaceae</taxon>
        <taxon>Fusarium</taxon>
        <taxon>Fusarium fujikuroi species complex</taxon>
    </lineage>
</organism>
<sequence>MSWLGVQPLKKFNAPFCTFNCDSSICAFVNVSR</sequence>
<gene>
    <name evidence="1" type="ORF">BFJ72_g1966</name>
</gene>
<name>A0A420U1U3_GIBIN</name>
<comment type="caution">
    <text evidence="1">The sequence shown here is derived from an EMBL/GenBank/DDBJ whole genome shotgun (WGS) entry which is preliminary data.</text>
</comment>
<proteinExistence type="predicted"/>
<evidence type="ECO:0000313" key="2">
    <source>
        <dbReference type="Proteomes" id="UP000283569"/>
    </source>
</evidence>
<accession>A0A420U1U3</accession>
<dbReference type="Proteomes" id="UP000283569">
    <property type="component" value="Unassembled WGS sequence"/>
</dbReference>
<reference evidence="1 2" key="1">
    <citation type="journal article" date="2018" name="Sci. Rep.">
        <title>Characterisation of pathogen-specific regions and novel effector candidates in Fusarium oxysporum f. sp. cepae.</title>
        <authorList>
            <person name="Armitage A.D."/>
            <person name="Taylor A."/>
            <person name="Sobczyk M.K."/>
            <person name="Baxter L."/>
            <person name="Greenfield B.P."/>
            <person name="Bates H.J."/>
            <person name="Wilson F."/>
            <person name="Jackson A.C."/>
            <person name="Ott S."/>
            <person name="Harrison R.J."/>
            <person name="Clarkson J.P."/>
        </authorList>
    </citation>
    <scope>NUCLEOTIDE SEQUENCE [LARGE SCALE GENOMIC DNA]</scope>
    <source>
        <strain evidence="1 2">Fp_A8</strain>
    </source>
</reference>
<protein>
    <submittedName>
        <fullName evidence="1">Uncharacterized protein</fullName>
    </submittedName>
</protein>
<dbReference type="EMBL" id="MRDB01000004">
    <property type="protein sequence ID" value="RKL47735.1"/>
    <property type="molecule type" value="Genomic_DNA"/>
</dbReference>
<evidence type="ECO:0000313" key="1">
    <source>
        <dbReference type="EMBL" id="RKL47735.1"/>
    </source>
</evidence>